<dbReference type="PRINTS" id="PR00364">
    <property type="entry name" value="DISEASERSIST"/>
</dbReference>
<keyword evidence="6" id="KW-1185">Reference proteome</keyword>
<sequence length="2078" mass="239884">MERAVISFVVNRIGDQLIEEAVFLKDVRPRIERLHRDLRAINCFLEAADAKQEEDPRVRNWVSDIRDVAYDAEDVVDMFILKAEALRRKIFVKRVFQKPRCLHNLGKKIDDVQTNLQDISKRREILGIKNIGEGTSTSTQMLQNLRRTTPRAEKHVIVGLNEEAKELVKQLTKGDPRRRVISIVGMGGIGKTTLAKKIYNHSRVVDHFQSCRALVYVSQDCRPRDIFQQILNQFPYTPTGDEARKIEKLQENELGDFLHKRLKEKRFLVVLDDIWGSDDWKCLANAFPEESDGSRLLLTTRNKDVSLLADAQSVPYEVKLLSDTESWTLFCRSAIPDNVTESCPPELKEFGERMVKKCAGLPLAIVVLGGLLSSKKQLPTEWEKVLKNLQAHFSSDKGVDAVLSLSYIDLPHNLRSCFLYLGLFPEDQIIPTRKLLLLWMAEGFIPQKDERRMEDTAEDYLNELISRNLVQVVTNMENLQHLFISYERQDGKPLRIDNLRNLQTLSGIWFSDWQQNDTSKLPNLHKLKINVGFDLEVSQFSNSIAKHVNLRSLYLNQYERDDRDISDLLDPFPQLETSSYTFSLYHSLSSHYSFLDSDPRSIPSFVMNSWLHLSKLHMKGNIKQLPRAHEFSPNLTQLTLDRIILDYDPMAILEKLPKLLILRLRMISKLRQGVLQVSANGFPQLKILQLASLDQMKMKIEDWKCLENVFPKKNNGSRLLLTTRNRDVALQADIQSVPLEMQLLSEAESWKLFCRTAIPNNVIDNCPPELKVFGEKMVKKCAGLPLAIVVLGGLLSSKKQLPTVWEQVLNKLQVPFSEGNGVDAILSLSFIDLPHNLKSCFLYLGLFPEDWVIPKRELLLLWITEGFIPQQDEQRMEDTAEDYLNELINRNLIQVVAVSINERSKKCRVHDLVRDLCIKKAKKQKLFEIQNNIVHVPSSCSSHPSTKCRRQGKFDLEMVEFSNSIAKLENLRSLYLEAYPPGMPSFVMNSWLHLSKLQIKGRIPQLPNARQFPPSLTQLTLEETELDYDPMAILEKLQKLLTLRLRKDSYLGEEMQVSAHGFPRLKVIQLFGLNRTRRLNIEKGGMSKLTQLQVFESVLDINGLSKLLLLQKAVLCLIFISISARQEMVTVYGTYTADDCWGYKQQHKKTGFRIIISVQLFKGSNKEKIKMERAVISFVVNRIGDQLMEEAIFLKEVRPRIERLHRDLKAINCFLEAADAKQEEDPRVRNWVSDIRDVAYDAEDVVDMFILKAEALRRKIFVKRIFQKPVYLHNLGKKIDEIQTNLHDISRRREILGIKNIGVGTSTSSQMLQNLRRTTPRAEKHVIVGLNEEANKLVEQLTTGDPRRRVVSIVGMGGIGKTTLAKKVYNHSRVMDHFQSCRVWVYVSEDCRPRNIFQQILNQLLHNPKQIEKLQENELEDLLHEHLEEKRFLVVLDDIWKSDDWKCLARVFPEESNGSRLLLTTRNKDVALQADARSVPHDMQLLSEEEGWKLFCRTAIPDNVTDGCPPELKEFGEKMVKKCAGLPLAIVVLGGLLSSKKQLPTMWEEVFNKLRVHFAARNGVDAILSLSYIDLPHNLKSCFLYLGLFPEDQVISKRTLLLLWMAEGFVPQQDEQRLEDTAEDYLNELINRNLVQAVAVSVNERVTECRIHDLVRDLCIKKAKEQNFVEIQKDIVSLPSTTSSFPFTKSRRLGIYLDLERYASREHSTPYIRSLFFFLLQRSPHSRYYGILSWLDFIYKYYKLLRVLDLGNVKIYEPPNSFGKLVHLRYLRLTAHRYSNCPPSCLGSLQDCVNFPTSLDELRSLQTLDICISKGTPTMIEKMKNLRHLFLSYDREDDKPLRIDNLRNLQTLSGIWFSDWQQNDTSDLTSLRKLKIKMDDAIVVEFSNSIAKLENLRSLYLKASHFSGVPSFDMSSLLHLSKLHMERSIGQLHEFPPNLTQLTLEDTELDYDPMVILEKLPKLLTLRLRMWSYRGWEMQVSADGFPQLKILQLSDLYGPTKLLIIEKGGMSNLTQLQIFRSVLDIYGLGELLHLKRIDVIDISPHSHRWISSLPCSSEWQDIRSKTEEGKDIWHLYRQ</sequence>
<dbReference type="InterPro" id="IPR038005">
    <property type="entry name" value="RX-like_CC"/>
</dbReference>
<protein>
    <recommendedName>
        <fullName evidence="4">AAA+ ATPase domain-containing protein</fullName>
    </recommendedName>
</protein>
<dbReference type="Pfam" id="PF23598">
    <property type="entry name" value="LRR_14"/>
    <property type="match status" value="2"/>
</dbReference>
<dbReference type="Gene3D" id="1.10.8.430">
    <property type="entry name" value="Helical domain of apoptotic protease-activating factors"/>
    <property type="match status" value="3"/>
</dbReference>
<dbReference type="Pfam" id="PF00931">
    <property type="entry name" value="NB-ARC"/>
    <property type="match status" value="3"/>
</dbReference>
<keyword evidence="2" id="KW-0547">Nucleotide-binding</keyword>
<evidence type="ECO:0000259" key="4">
    <source>
        <dbReference type="SMART" id="SM00382"/>
    </source>
</evidence>
<dbReference type="Proteomes" id="UP001227230">
    <property type="component" value="Chromosome 3"/>
</dbReference>
<dbReference type="InterPro" id="IPR058922">
    <property type="entry name" value="WHD_DRP"/>
</dbReference>
<dbReference type="InterPro" id="IPR041118">
    <property type="entry name" value="Rx_N"/>
</dbReference>
<dbReference type="InterPro" id="IPR003593">
    <property type="entry name" value="AAA+_ATPase"/>
</dbReference>
<dbReference type="InterPro" id="IPR042197">
    <property type="entry name" value="Apaf_helical"/>
</dbReference>
<dbReference type="InterPro" id="IPR036388">
    <property type="entry name" value="WH-like_DNA-bd_sf"/>
</dbReference>
<accession>A0ABY9BKD6</accession>
<dbReference type="CDD" id="cd14798">
    <property type="entry name" value="RX-CC_like"/>
    <property type="match status" value="2"/>
</dbReference>
<dbReference type="PANTHER" id="PTHR23155">
    <property type="entry name" value="DISEASE RESISTANCE PROTEIN RP"/>
    <property type="match status" value="1"/>
</dbReference>
<dbReference type="SUPFAM" id="SSF52047">
    <property type="entry name" value="RNI-like"/>
    <property type="match status" value="1"/>
</dbReference>
<dbReference type="SMART" id="SM00382">
    <property type="entry name" value="AAA"/>
    <property type="match status" value="2"/>
</dbReference>
<dbReference type="InterPro" id="IPR055414">
    <property type="entry name" value="LRR_R13L4/SHOC2-like"/>
</dbReference>
<dbReference type="Gene3D" id="1.10.10.10">
    <property type="entry name" value="Winged helix-like DNA-binding domain superfamily/Winged helix DNA-binding domain"/>
    <property type="match status" value="3"/>
</dbReference>
<dbReference type="Gene3D" id="3.80.10.10">
    <property type="entry name" value="Ribonuclease Inhibitor"/>
    <property type="match status" value="2"/>
</dbReference>
<dbReference type="Gene3D" id="1.20.5.4130">
    <property type="match status" value="2"/>
</dbReference>
<proteinExistence type="predicted"/>
<dbReference type="InterPro" id="IPR044974">
    <property type="entry name" value="Disease_R_plants"/>
</dbReference>
<feature type="domain" description="AAA+ ATPase" evidence="4">
    <location>
        <begin position="177"/>
        <end position="320"/>
    </location>
</feature>
<keyword evidence="1" id="KW-0677">Repeat</keyword>
<dbReference type="Gene3D" id="3.40.50.300">
    <property type="entry name" value="P-loop containing nucleotide triphosphate hydrolases"/>
    <property type="match status" value="2"/>
</dbReference>
<feature type="domain" description="AAA+ ATPase" evidence="4">
    <location>
        <begin position="1347"/>
        <end position="1489"/>
    </location>
</feature>
<dbReference type="EMBL" id="CP126650">
    <property type="protein sequence ID" value="WJZ83370.1"/>
    <property type="molecule type" value="Genomic_DNA"/>
</dbReference>
<evidence type="ECO:0000256" key="1">
    <source>
        <dbReference type="ARBA" id="ARBA00022737"/>
    </source>
</evidence>
<dbReference type="InterPro" id="IPR027417">
    <property type="entry name" value="P-loop_NTPase"/>
</dbReference>
<dbReference type="SUPFAM" id="SSF52540">
    <property type="entry name" value="P-loop containing nucleoside triphosphate hydrolases"/>
    <property type="match status" value="3"/>
</dbReference>
<evidence type="ECO:0000256" key="2">
    <source>
        <dbReference type="ARBA" id="ARBA00022741"/>
    </source>
</evidence>
<dbReference type="SUPFAM" id="SSF52058">
    <property type="entry name" value="L domain-like"/>
    <property type="match status" value="2"/>
</dbReference>
<dbReference type="PANTHER" id="PTHR23155:SF1193">
    <property type="entry name" value="DISEASE RESISTANCE PROTEIN RPP13-RELATED"/>
    <property type="match status" value="1"/>
</dbReference>
<name>A0ABY9BKD6_VITVI</name>
<dbReference type="Pfam" id="PF23559">
    <property type="entry name" value="WHD_DRP"/>
    <property type="match status" value="3"/>
</dbReference>
<organism evidence="5 6">
    <name type="scientific">Vitis vinifera</name>
    <name type="common">Grape</name>
    <dbReference type="NCBI Taxonomy" id="29760"/>
    <lineage>
        <taxon>Eukaryota</taxon>
        <taxon>Viridiplantae</taxon>
        <taxon>Streptophyta</taxon>
        <taxon>Embryophyta</taxon>
        <taxon>Tracheophyta</taxon>
        <taxon>Spermatophyta</taxon>
        <taxon>Magnoliopsida</taxon>
        <taxon>eudicotyledons</taxon>
        <taxon>Gunneridae</taxon>
        <taxon>Pentapetalae</taxon>
        <taxon>rosids</taxon>
        <taxon>Vitales</taxon>
        <taxon>Vitaceae</taxon>
        <taxon>Viteae</taxon>
        <taxon>Vitis</taxon>
    </lineage>
</organism>
<gene>
    <name evidence="5" type="ORF">VitviT2T_003060</name>
</gene>
<reference evidence="5 6" key="1">
    <citation type="journal article" date="2023" name="Hortic Res">
        <title>The complete reference genome for grapevine (Vitis vinifera L.) genetics and breeding.</title>
        <authorList>
            <person name="Shi X."/>
            <person name="Cao S."/>
            <person name="Wang X."/>
            <person name="Huang S."/>
            <person name="Wang Y."/>
            <person name="Liu Z."/>
            <person name="Liu W."/>
            <person name="Leng X."/>
            <person name="Peng Y."/>
            <person name="Wang N."/>
            <person name="Wang Y."/>
            <person name="Ma Z."/>
            <person name="Xu X."/>
            <person name="Zhang F."/>
            <person name="Xue H."/>
            <person name="Zhong H."/>
            <person name="Wang Y."/>
            <person name="Zhang K."/>
            <person name="Velt A."/>
            <person name="Avia K."/>
            <person name="Holtgrawe D."/>
            <person name="Grimplet J."/>
            <person name="Matus J.T."/>
            <person name="Ware D."/>
            <person name="Wu X."/>
            <person name="Wang H."/>
            <person name="Liu C."/>
            <person name="Fang Y."/>
            <person name="Rustenholz C."/>
            <person name="Cheng Z."/>
            <person name="Xiao H."/>
            <person name="Zhou Y."/>
        </authorList>
    </citation>
    <scope>NUCLEOTIDE SEQUENCE [LARGE SCALE GENOMIC DNA]</scope>
    <source>
        <strain evidence="6">cv. Pinot noir / PN40024</strain>
        <tissue evidence="5">Leaf</tissue>
    </source>
</reference>
<evidence type="ECO:0000313" key="6">
    <source>
        <dbReference type="Proteomes" id="UP001227230"/>
    </source>
</evidence>
<dbReference type="InterPro" id="IPR002182">
    <property type="entry name" value="NB-ARC"/>
</dbReference>
<dbReference type="Pfam" id="PF18052">
    <property type="entry name" value="Rx_N"/>
    <property type="match status" value="2"/>
</dbReference>
<keyword evidence="3" id="KW-0611">Plant defense</keyword>
<dbReference type="InterPro" id="IPR032675">
    <property type="entry name" value="LRR_dom_sf"/>
</dbReference>
<evidence type="ECO:0000256" key="3">
    <source>
        <dbReference type="ARBA" id="ARBA00022821"/>
    </source>
</evidence>
<evidence type="ECO:0000313" key="5">
    <source>
        <dbReference type="EMBL" id="WJZ83370.1"/>
    </source>
</evidence>